<dbReference type="GO" id="GO:0008270">
    <property type="term" value="F:zinc ion binding"/>
    <property type="evidence" value="ECO:0007669"/>
    <property type="project" value="UniProtKB-KW"/>
</dbReference>
<dbReference type="EMBL" id="CAJFCJ010000010">
    <property type="protein sequence ID" value="CAD5119672.1"/>
    <property type="molecule type" value="Genomic_DNA"/>
</dbReference>
<feature type="compositionally biased region" description="Basic and acidic residues" evidence="3">
    <location>
        <begin position="77"/>
        <end position="86"/>
    </location>
</feature>
<keyword evidence="6" id="KW-1185">Reference proteome</keyword>
<name>A0A7I8VVV2_9ANNE</name>
<dbReference type="GO" id="GO:0005634">
    <property type="term" value="C:nucleus"/>
    <property type="evidence" value="ECO:0007669"/>
    <property type="project" value="TreeGrafter"/>
</dbReference>
<reference evidence="5 6" key="1">
    <citation type="submission" date="2020-08" db="EMBL/GenBank/DDBJ databases">
        <authorList>
            <person name="Hejnol A."/>
        </authorList>
    </citation>
    <scope>NUCLEOTIDE SEQUENCE [LARGE SCALE GENOMIC DNA]</scope>
</reference>
<dbReference type="GO" id="GO:0048599">
    <property type="term" value="P:oocyte development"/>
    <property type="evidence" value="ECO:0007669"/>
    <property type="project" value="TreeGrafter"/>
</dbReference>
<feature type="region of interest" description="Disordered" evidence="3">
    <location>
        <begin position="26"/>
        <end position="135"/>
    </location>
</feature>
<dbReference type="InterPro" id="IPR053116">
    <property type="entry name" value="GATA-type_Znf_Regulator"/>
</dbReference>
<dbReference type="PANTHER" id="PTHR47341">
    <property type="entry name" value="GATA-TYPE ZINC FINGER PROTEIN 1"/>
    <property type="match status" value="1"/>
</dbReference>
<dbReference type="PANTHER" id="PTHR47341:SF1">
    <property type="entry name" value="GATA-TYPE ZINC FINGER PROTEIN 1"/>
    <property type="match status" value="1"/>
</dbReference>
<keyword evidence="2" id="KW-0479">Metal-binding</keyword>
<feature type="compositionally biased region" description="Low complexity" evidence="3">
    <location>
        <begin position="94"/>
        <end position="113"/>
    </location>
</feature>
<evidence type="ECO:0000313" key="6">
    <source>
        <dbReference type="Proteomes" id="UP000549394"/>
    </source>
</evidence>
<evidence type="ECO:0000313" key="5">
    <source>
        <dbReference type="EMBL" id="CAD5119672.1"/>
    </source>
</evidence>
<accession>A0A7I8VVV2</accession>
<dbReference type="PROSITE" id="PS50114">
    <property type="entry name" value="GATA_ZN_FINGER_2"/>
    <property type="match status" value="1"/>
</dbReference>
<evidence type="ECO:0000256" key="2">
    <source>
        <dbReference type="PROSITE-ProRule" id="PRU00094"/>
    </source>
</evidence>
<dbReference type="CDD" id="cd00202">
    <property type="entry name" value="ZnF_GATA"/>
    <property type="match status" value="1"/>
</dbReference>
<dbReference type="Proteomes" id="UP000549394">
    <property type="component" value="Unassembled WGS sequence"/>
</dbReference>
<feature type="compositionally biased region" description="Polar residues" evidence="3">
    <location>
        <begin position="26"/>
        <end position="37"/>
    </location>
</feature>
<protein>
    <submittedName>
        <fullName evidence="5">DgyrCDS8265</fullName>
    </submittedName>
</protein>
<feature type="compositionally biased region" description="Basic and acidic residues" evidence="3">
    <location>
        <begin position="121"/>
        <end position="132"/>
    </location>
</feature>
<evidence type="ECO:0000256" key="1">
    <source>
        <dbReference type="ARBA" id="ARBA00023242"/>
    </source>
</evidence>
<dbReference type="AlphaFoldDB" id="A0A7I8VVV2"/>
<dbReference type="SMART" id="SM00401">
    <property type="entry name" value="ZnF_GATA"/>
    <property type="match status" value="1"/>
</dbReference>
<dbReference type="Gene3D" id="3.30.50.10">
    <property type="entry name" value="Erythroid Transcription Factor GATA-1, subunit A"/>
    <property type="match status" value="1"/>
</dbReference>
<evidence type="ECO:0000256" key="3">
    <source>
        <dbReference type="SAM" id="MobiDB-lite"/>
    </source>
</evidence>
<dbReference type="Pfam" id="PF00320">
    <property type="entry name" value="GATA"/>
    <property type="match status" value="1"/>
</dbReference>
<dbReference type="GO" id="GO:0043565">
    <property type="term" value="F:sequence-specific DNA binding"/>
    <property type="evidence" value="ECO:0007669"/>
    <property type="project" value="InterPro"/>
</dbReference>
<keyword evidence="2" id="KW-0863">Zinc-finger</keyword>
<dbReference type="GO" id="GO:0006357">
    <property type="term" value="P:regulation of transcription by RNA polymerase II"/>
    <property type="evidence" value="ECO:0007669"/>
    <property type="project" value="TreeGrafter"/>
</dbReference>
<gene>
    <name evidence="5" type="ORF">DGYR_LOCUS7869</name>
</gene>
<dbReference type="SUPFAM" id="SSF57716">
    <property type="entry name" value="Glucocorticoid receptor-like (DNA-binding domain)"/>
    <property type="match status" value="1"/>
</dbReference>
<sequence>MKETNHLASQVLKDLGSDTERLETLSSIAVGNETQQGVEAASTAIITPDNADSTSKQKESEKENGESVDENGNVQKLTDEAGKEESASELPEESSSTTSNTTTTTNTNTTNTTRVRRRKQEHPFKSPEKNDPNFRGVHFYMQNHLTKDRTGIEFCIGGRFDCRRPGKRRQSEVIGAKCLIVGSYEYLERKRKSRRLNRKSFVKECASCRSRKTPLWRDVESVPLCNACGIRFKKYKLRCENCWSVPRKEKSRFPCEQCGGSIQDYN</sequence>
<proteinExistence type="predicted"/>
<feature type="domain" description="GATA-type" evidence="4">
    <location>
        <begin position="199"/>
        <end position="233"/>
    </location>
</feature>
<keyword evidence="1" id="KW-0539">Nucleus</keyword>
<feature type="compositionally biased region" description="Basic and acidic residues" evidence="3">
    <location>
        <begin position="55"/>
        <end position="65"/>
    </location>
</feature>
<dbReference type="InterPro" id="IPR000679">
    <property type="entry name" value="Znf_GATA"/>
</dbReference>
<dbReference type="InterPro" id="IPR013088">
    <property type="entry name" value="Znf_NHR/GATA"/>
</dbReference>
<evidence type="ECO:0000259" key="4">
    <source>
        <dbReference type="PROSITE" id="PS50114"/>
    </source>
</evidence>
<dbReference type="OrthoDB" id="2162994at2759"/>
<comment type="caution">
    <text evidence="5">The sequence shown here is derived from an EMBL/GenBank/DDBJ whole genome shotgun (WGS) entry which is preliminary data.</text>
</comment>
<keyword evidence="2" id="KW-0862">Zinc</keyword>
<organism evidence="5 6">
    <name type="scientific">Dimorphilus gyrociliatus</name>
    <dbReference type="NCBI Taxonomy" id="2664684"/>
    <lineage>
        <taxon>Eukaryota</taxon>
        <taxon>Metazoa</taxon>
        <taxon>Spiralia</taxon>
        <taxon>Lophotrochozoa</taxon>
        <taxon>Annelida</taxon>
        <taxon>Polychaeta</taxon>
        <taxon>Polychaeta incertae sedis</taxon>
        <taxon>Dinophilidae</taxon>
        <taxon>Dimorphilus</taxon>
    </lineage>
</organism>
<dbReference type="GO" id="GO:0007283">
    <property type="term" value="P:spermatogenesis"/>
    <property type="evidence" value="ECO:0007669"/>
    <property type="project" value="TreeGrafter"/>
</dbReference>